<evidence type="ECO:0000313" key="2">
    <source>
        <dbReference type="EMBL" id="KAJ8271331.1"/>
    </source>
</evidence>
<keyword evidence="3" id="KW-1185">Reference proteome</keyword>
<proteinExistence type="predicted"/>
<feature type="region of interest" description="Disordered" evidence="1">
    <location>
        <begin position="216"/>
        <end position="346"/>
    </location>
</feature>
<accession>A0A9Q1HXG5</accession>
<dbReference type="OrthoDB" id="10676831at2759"/>
<feature type="compositionally biased region" description="Low complexity" evidence="1">
    <location>
        <begin position="380"/>
        <end position="391"/>
    </location>
</feature>
<dbReference type="AlphaFoldDB" id="A0A9Q1HXG5"/>
<dbReference type="EMBL" id="JAFJMO010000007">
    <property type="protein sequence ID" value="KAJ8271331.1"/>
    <property type="molecule type" value="Genomic_DNA"/>
</dbReference>
<protein>
    <submittedName>
        <fullName evidence="2">Uncharacterized protein</fullName>
    </submittedName>
</protein>
<evidence type="ECO:0000313" key="3">
    <source>
        <dbReference type="Proteomes" id="UP001152803"/>
    </source>
</evidence>
<dbReference type="Proteomes" id="UP001152803">
    <property type="component" value="Unassembled WGS sequence"/>
</dbReference>
<sequence>MIPAVNAAVNAAADVRGPGGRGSSGNRVRDAGPCSCPLLEGPPGAEAQCHHPVPTAQCPHVSDVGVLPNGLTLTSTHDPMHVAMSVNGLINPSSVSRGVRSARGVCSGLIEGSIRHGASGRASQSRSADAVSAAGGADTCQHLRGTEKNPPSLLPTLIQQNRLDPDQATALRGGDGFTAGSRRVKEQPFQGLNLELVTHGALQLSEDSRAHLLKGRFTRAGGGGGAGAPQPGHNEAPPPTLPSSQWDGGEHSGRGGAFRRKCSDRNCPARPEGRGRRRCPRGTEPAAAQGRSLRSGAEQGEVTNATARTGERESLIGGRLAARDPHPHPHRHRPAQRAASPRLSGYRTAFRPVSRLTFTFTFEKKCRRELAEVRLKRGSDLGSAPPSAADPDTPRIPTVTLTSHRRMSDRRLAHRVPPARSRFSFRATRTGPGACFLSGSSCGGSLGTAVGVITPTPPHPTPPPLPYQHTHQAAMRNCHPTGLRAPQLQRWSKQRN</sequence>
<feature type="compositionally biased region" description="Low complexity" evidence="1">
    <location>
        <begin position="117"/>
        <end position="138"/>
    </location>
</feature>
<name>A0A9Q1HXG5_CONCO</name>
<evidence type="ECO:0000256" key="1">
    <source>
        <dbReference type="SAM" id="MobiDB-lite"/>
    </source>
</evidence>
<reference evidence="2" key="1">
    <citation type="journal article" date="2023" name="Science">
        <title>Genome structures resolve the early diversification of teleost fishes.</title>
        <authorList>
            <person name="Parey E."/>
            <person name="Louis A."/>
            <person name="Montfort J."/>
            <person name="Bouchez O."/>
            <person name="Roques C."/>
            <person name="Iampietro C."/>
            <person name="Lluch J."/>
            <person name="Castinel A."/>
            <person name="Donnadieu C."/>
            <person name="Desvignes T."/>
            <person name="Floi Bucao C."/>
            <person name="Jouanno E."/>
            <person name="Wen M."/>
            <person name="Mejri S."/>
            <person name="Dirks R."/>
            <person name="Jansen H."/>
            <person name="Henkel C."/>
            <person name="Chen W.J."/>
            <person name="Zahm M."/>
            <person name="Cabau C."/>
            <person name="Klopp C."/>
            <person name="Thompson A.W."/>
            <person name="Robinson-Rechavi M."/>
            <person name="Braasch I."/>
            <person name="Lecointre G."/>
            <person name="Bobe J."/>
            <person name="Postlethwait J.H."/>
            <person name="Berthelot C."/>
            <person name="Roest Crollius H."/>
            <person name="Guiguen Y."/>
        </authorList>
    </citation>
    <scope>NUCLEOTIDE SEQUENCE</scope>
    <source>
        <strain evidence="2">Concon-B</strain>
    </source>
</reference>
<feature type="region of interest" description="Disordered" evidence="1">
    <location>
        <begin position="377"/>
        <end position="398"/>
    </location>
</feature>
<comment type="caution">
    <text evidence="2">The sequence shown here is derived from an EMBL/GenBank/DDBJ whole genome shotgun (WGS) entry which is preliminary data.</text>
</comment>
<feature type="region of interest" description="Disordered" evidence="1">
    <location>
        <begin position="116"/>
        <end position="154"/>
    </location>
</feature>
<organism evidence="2 3">
    <name type="scientific">Conger conger</name>
    <name type="common">Conger eel</name>
    <name type="synonym">Muraena conger</name>
    <dbReference type="NCBI Taxonomy" id="82655"/>
    <lineage>
        <taxon>Eukaryota</taxon>
        <taxon>Metazoa</taxon>
        <taxon>Chordata</taxon>
        <taxon>Craniata</taxon>
        <taxon>Vertebrata</taxon>
        <taxon>Euteleostomi</taxon>
        <taxon>Actinopterygii</taxon>
        <taxon>Neopterygii</taxon>
        <taxon>Teleostei</taxon>
        <taxon>Anguilliformes</taxon>
        <taxon>Congridae</taxon>
        <taxon>Conger</taxon>
    </lineage>
</organism>
<gene>
    <name evidence="2" type="ORF">COCON_G00101900</name>
</gene>